<accession>A0ABW0RZ85</accession>
<feature type="transmembrane region" description="Helical" evidence="1">
    <location>
        <begin position="126"/>
        <end position="149"/>
    </location>
</feature>
<reference evidence="4" key="1">
    <citation type="journal article" date="2019" name="Int. J. Syst. Evol. Microbiol.">
        <title>The Global Catalogue of Microorganisms (GCM) 10K type strain sequencing project: providing services to taxonomists for standard genome sequencing and annotation.</title>
        <authorList>
            <consortium name="The Broad Institute Genomics Platform"/>
            <consortium name="The Broad Institute Genome Sequencing Center for Infectious Disease"/>
            <person name="Wu L."/>
            <person name="Ma J."/>
        </authorList>
    </citation>
    <scope>NUCLEOTIDE SEQUENCE [LARGE SCALE GENOMIC DNA]</scope>
    <source>
        <strain evidence="4">CGMCC 4.5798</strain>
    </source>
</reference>
<dbReference type="GO" id="GO:0016787">
    <property type="term" value="F:hydrolase activity"/>
    <property type="evidence" value="ECO:0007669"/>
    <property type="project" value="UniProtKB-KW"/>
</dbReference>
<dbReference type="InterPro" id="IPR052710">
    <property type="entry name" value="CAAX_protease"/>
</dbReference>
<evidence type="ECO:0000313" key="4">
    <source>
        <dbReference type="Proteomes" id="UP001596086"/>
    </source>
</evidence>
<dbReference type="Pfam" id="PF02517">
    <property type="entry name" value="Rce1-like"/>
    <property type="match status" value="1"/>
</dbReference>
<dbReference type="PANTHER" id="PTHR36435">
    <property type="entry name" value="SLR1288 PROTEIN"/>
    <property type="match status" value="1"/>
</dbReference>
<dbReference type="InterPro" id="IPR003675">
    <property type="entry name" value="Rce1/LyrA-like_dom"/>
</dbReference>
<feature type="transmembrane region" description="Helical" evidence="1">
    <location>
        <begin position="187"/>
        <end position="204"/>
    </location>
</feature>
<dbReference type="PANTHER" id="PTHR36435:SF1">
    <property type="entry name" value="CAAX AMINO TERMINAL PROTEASE FAMILY PROTEIN"/>
    <property type="match status" value="1"/>
</dbReference>
<keyword evidence="4" id="KW-1185">Reference proteome</keyword>
<organism evidence="3 4">
    <name type="scientific">Massilia aerilata</name>
    <dbReference type="NCBI Taxonomy" id="453817"/>
    <lineage>
        <taxon>Bacteria</taxon>
        <taxon>Pseudomonadati</taxon>
        <taxon>Pseudomonadota</taxon>
        <taxon>Betaproteobacteria</taxon>
        <taxon>Burkholderiales</taxon>
        <taxon>Oxalobacteraceae</taxon>
        <taxon>Telluria group</taxon>
        <taxon>Massilia</taxon>
    </lineage>
</organism>
<evidence type="ECO:0000313" key="3">
    <source>
        <dbReference type="EMBL" id="MFC5550124.1"/>
    </source>
</evidence>
<dbReference type="RefSeq" id="WP_379772250.1">
    <property type="nucleotide sequence ID" value="NZ_JBHSMZ010000012.1"/>
</dbReference>
<proteinExistence type="predicted"/>
<feature type="transmembrane region" description="Helical" evidence="1">
    <location>
        <begin position="46"/>
        <end position="66"/>
    </location>
</feature>
<dbReference type="EC" id="3.4.-.-" evidence="3"/>
<dbReference type="Proteomes" id="UP001596086">
    <property type="component" value="Unassembled WGS sequence"/>
</dbReference>
<protein>
    <submittedName>
        <fullName evidence="3">CPBP family intramembrane glutamic endopeptidase</fullName>
        <ecNumber evidence="3">3.4.-.-</ecNumber>
    </submittedName>
</protein>
<keyword evidence="1" id="KW-1133">Transmembrane helix</keyword>
<dbReference type="EMBL" id="JBHSMZ010000012">
    <property type="protein sequence ID" value="MFC5550124.1"/>
    <property type="molecule type" value="Genomic_DNA"/>
</dbReference>
<keyword evidence="3" id="KW-0378">Hydrolase</keyword>
<evidence type="ECO:0000256" key="1">
    <source>
        <dbReference type="SAM" id="Phobius"/>
    </source>
</evidence>
<keyword evidence="1" id="KW-0812">Transmembrane</keyword>
<evidence type="ECO:0000259" key="2">
    <source>
        <dbReference type="Pfam" id="PF02517"/>
    </source>
</evidence>
<gene>
    <name evidence="3" type="ORF">ACFPO9_16540</name>
</gene>
<feature type="transmembrane region" description="Helical" evidence="1">
    <location>
        <begin position="12"/>
        <end position="34"/>
    </location>
</feature>
<keyword evidence="1" id="KW-0472">Membrane</keyword>
<name>A0ABW0RZ85_9BURK</name>
<feature type="domain" description="CAAX prenyl protease 2/Lysostaphin resistance protein A-like" evidence="2">
    <location>
        <begin position="109"/>
        <end position="200"/>
    </location>
</feature>
<feature type="transmembrane region" description="Helical" evidence="1">
    <location>
        <begin position="78"/>
        <end position="97"/>
    </location>
</feature>
<sequence>MHTSRNIDSPIPFAIACAVGQFLLTIAILKFGFSLAAPEAHGKVKLIAFASTIIYPLVLAQAFGMWQRLALGLNRIRLEPVFLASLSTAALFLPWGLRSADNGKLLSDFTIQLFNAFGEELLFRGVIFALLLSLPVWRGIVLNGLLFGAMHLIHGFMGTDWKTACGQMLVTSVCGMMFTAVRYRTGSLWLCVILHMVLNLCMMYSKVQGAAGSTVLLVERGANVIELALVAWVILAARRTAAAPAAA</sequence>
<comment type="caution">
    <text evidence="3">The sequence shown here is derived from an EMBL/GenBank/DDBJ whole genome shotgun (WGS) entry which is preliminary data.</text>
</comment>